<evidence type="ECO:0000256" key="6">
    <source>
        <dbReference type="ARBA" id="ARBA00023136"/>
    </source>
</evidence>
<keyword evidence="3 7" id="KW-0812">Transmembrane</keyword>
<accession>C0PKB9</accession>
<dbReference type="ExpressionAtlas" id="C0PKB9">
    <property type="expression patterns" value="baseline"/>
</dbReference>
<dbReference type="GO" id="GO:0006865">
    <property type="term" value="P:amino acid transport"/>
    <property type="evidence" value="ECO:0007669"/>
    <property type="project" value="UniProtKB-KW"/>
</dbReference>
<dbReference type="PANTHER" id="PTHR48017">
    <property type="entry name" value="OS05G0424000 PROTEIN-RELATED"/>
    <property type="match status" value="1"/>
</dbReference>
<organism evidence="9">
    <name type="scientific">Zea mays</name>
    <name type="common">Maize</name>
    <dbReference type="NCBI Taxonomy" id="4577"/>
    <lineage>
        <taxon>Eukaryota</taxon>
        <taxon>Viridiplantae</taxon>
        <taxon>Streptophyta</taxon>
        <taxon>Embryophyta</taxon>
        <taxon>Tracheophyta</taxon>
        <taxon>Spermatophyta</taxon>
        <taxon>Magnoliopsida</taxon>
        <taxon>Liliopsida</taxon>
        <taxon>Poales</taxon>
        <taxon>Poaceae</taxon>
        <taxon>PACMAD clade</taxon>
        <taxon>Panicoideae</taxon>
        <taxon>Andropogonodae</taxon>
        <taxon>Andropogoneae</taxon>
        <taxon>Tripsacinae</taxon>
        <taxon>Zea</taxon>
    </lineage>
</organism>
<keyword evidence="5 7" id="KW-1133">Transmembrane helix</keyword>
<feature type="transmembrane region" description="Helical" evidence="7">
    <location>
        <begin position="86"/>
        <end position="110"/>
    </location>
</feature>
<evidence type="ECO:0000256" key="5">
    <source>
        <dbReference type="ARBA" id="ARBA00022989"/>
    </source>
</evidence>
<keyword evidence="4" id="KW-0029">Amino-acid transport</keyword>
<feature type="transmembrane region" description="Helical" evidence="7">
    <location>
        <begin position="152"/>
        <end position="176"/>
    </location>
</feature>
<sequence length="438" mass="47653">MWTASAHIITAVIGAGVLSLAWAMAQLGWAAGTAMMLLFAGISYYTSTLLAECYRCGEPGTGKRNYTYTEAVRAILGGAKFKLCGVIQYANLVGIAVGYTIAASISMLAIKRADCFHDRGHRNPCRSSSNPYMILFGAVEIVFSQIPDFDQIWWLSIVAAAMSFTYATIGLALGIAQTVANGGFKGSLTGVNVGDGITPMQKVWRSLQAFGNISFAYSYAYILIEIQDTIKAPPPSEVTVMKKATMVSVATTTVFYMLCGCMGYAAFGDDAPDNLLTGFGFYEPFWLLDVANAAIVVHLVGAYQVFCQPLFAFVEKRAAARWPDSRFMTRELRLGPFVLGVFRLTWRTAFVCLTTVVAMMLPFFGDVVGLLGAVSFWPLSVYFPVEMYKAQRRVRRWSTRWLCLQTLSAVCLLVSIAGAVGSTAGVINAVNLHRPFSG</sequence>
<evidence type="ECO:0000256" key="4">
    <source>
        <dbReference type="ARBA" id="ARBA00022970"/>
    </source>
</evidence>
<evidence type="ECO:0000256" key="7">
    <source>
        <dbReference type="SAM" id="Phobius"/>
    </source>
</evidence>
<evidence type="ECO:0000256" key="1">
    <source>
        <dbReference type="ARBA" id="ARBA00004370"/>
    </source>
</evidence>
<feature type="transmembrane region" description="Helical" evidence="7">
    <location>
        <begin position="367"/>
        <end position="385"/>
    </location>
</feature>
<dbReference type="GO" id="GO:0016020">
    <property type="term" value="C:membrane"/>
    <property type="evidence" value="ECO:0007669"/>
    <property type="project" value="UniProtKB-SubCell"/>
</dbReference>
<dbReference type="InterPro" id="IPR013057">
    <property type="entry name" value="AA_transpt_TM"/>
</dbReference>
<dbReference type="EMBL" id="BT068738">
    <property type="protein sequence ID" value="ACN35635.1"/>
    <property type="molecule type" value="mRNA"/>
</dbReference>
<dbReference type="AlphaFoldDB" id="C0PKB9"/>
<feature type="transmembrane region" description="Helical" evidence="7">
    <location>
        <begin position="130"/>
        <end position="146"/>
    </location>
</feature>
<evidence type="ECO:0000313" key="9">
    <source>
        <dbReference type="EMBL" id="ACN35635.1"/>
    </source>
</evidence>
<evidence type="ECO:0000256" key="3">
    <source>
        <dbReference type="ARBA" id="ARBA00022692"/>
    </source>
</evidence>
<proteinExistence type="evidence at transcript level"/>
<evidence type="ECO:0000259" key="8">
    <source>
        <dbReference type="Pfam" id="PF01490"/>
    </source>
</evidence>
<feature type="transmembrane region" description="Helical" evidence="7">
    <location>
        <begin position="244"/>
        <end position="265"/>
    </location>
</feature>
<evidence type="ECO:0000256" key="2">
    <source>
        <dbReference type="ARBA" id="ARBA00022448"/>
    </source>
</evidence>
<feature type="transmembrane region" description="Helical" evidence="7">
    <location>
        <begin position="334"/>
        <end position="361"/>
    </location>
</feature>
<feature type="transmembrane region" description="Helical" evidence="7">
    <location>
        <begin position="406"/>
        <end position="430"/>
    </location>
</feature>
<keyword evidence="2" id="KW-0813">Transport</keyword>
<name>C0PKB9_MAIZE</name>
<reference evidence="9" key="1">
    <citation type="journal article" date="2009" name="PLoS Genet.">
        <title>Sequencing, mapping, and analysis of 27,455 maize full-length cDNAs.</title>
        <authorList>
            <person name="Soderlund C."/>
            <person name="Descour A."/>
            <person name="Kudrna D."/>
            <person name="Bomhoff M."/>
            <person name="Boyd L."/>
            <person name="Currie J."/>
            <person name="Angelova A."/>
            <person name="Collura K."/>
            <person name="Wissotski M."/>
            <person name="Ashley E."/>
            <person name="Morrow D."/>
            <person name="Fernandes J."/>
            <person name="Walbot V."/>
            <person name="Yu Y."/>
        </authorList>
    </citation>
    <scope>NUCLEOTIDE SEQUENCE</scope>
    <source>
        <strain evidence="9">B73</strain>
    </source>
</reference>
<comment type="subcellular location">
    <subcellularLocation>
        <location evidence="1">Membrane</location>
    </subcellularLocation>
</comment>
<protein>
    <recommendedName>
        <fullName evidence="8">Amino acid transporter transmembrane domain-containing protein</fullName>
    </recommendedName>
</protein>
<keyword evidence="6 7" id="KW-0472">Membrane</keyword>
<feature type="transmembrane region" description="Helical" evidence="7">
    <location>
        <begin position="285"/>
        <end position="313"/>
    </location>
</feature>
<feature type="domain" description="Amino acid transporter transmembrane" evidence="8">
    <location>
        <begin position="1"/>
        <end position="427"/>
    </location>
</feature>
<dbReference type="Pfam" id="PF01490">
    <property type="entry name" value="Aa_trans"/>
    <property type="match status" value="1"/>
</dbReference>